<sequence>MPSKAATTLLRLPNVLYGVHLGWVLGNRFIQLTHTGRLSGRFYTVVLEILRYNPDTRETIVMSGFGTKANWYANIRSGRAAWIDKGHGPYRVNYRLLETEEAVSVLADYERRIRLVRPLAGWVLGRLAAFDYHGTAADRRRRLVETLPLVAFTPIAEK</sequence>
<organism evidence="1 2">
    <name type="scientific">Gryllotalpicola reticulitermitis</name>
    <dbReference type="NCBI Taxonomy" id="1184153"/>
    <lineage>
        <taxon>Bacteria</taxon>
        <taxon>Bacillati</taxon>
        <taxon>Actinomycetota</taxon>
        <taxon>Actinomycetes</taxon>
        <taxon>Micrococcales</taxon>
        <taxon>Microbacteriaceae</taxon>
        <taxon>Gryllotalpicola</taxon>
    </lineage>
</organism>
<dbReference type="EMBL" id="JBHSCN010000021">
    <property type="protein sequence ID" value="MFC4245141.1"/>
    <property type="molecule type" value="Genomic_DNA"/>
</dbReference>
<comment type="caution">
    <text evidence="1">The sequence shown here is derived from an EMBL/GenBank/DDBJ whole genome shotgun (WGS) entry which is preliminary data.</text>
</comment>
<reference evidence="2" key="1">
    <citation type="journal article" date="2019" name="Int. J. Syst. Evol. Microbiol.">
        <title>The Global Catalogue of Microorganisms (GCM) 10K type strain sequencing project: providing services to taxonomists for standard genome sequencing and annotation.</title>
        <authorList>
            <consortium name="The Broad Institute Genomics Platform"/>
            <consortium name="The Broad Institute Genome Sequencing Center for Infectious Disease"/>
            <person name="Wu L."/>
            <person name="Ma J."/>
        </authorList>
    </citation>
    <scope>NUCLEOTIDE SEQUENCE [LARGE SCALE GENOMIC DNA]</scope>
    <source>
        <strain evidence="2">CGMCC 1.10363</strain>
    </source>
</reference>
<keyword evidence="2" id="KW-1185">Reference proteome</keyword>
<dbReference type="InterPro" id="IPR012349">
    <property type="entry name" value="Split_barrel_FMN-bd"/>
</dbReference>
<name>A0ABV8Q9S9_9MICO</name>
<gene>
    <name evidence="1" type="ORF">ACFOYW_17370</name>
</gene>
<evidence type="ECO:0000313" key="2">
    <source>
        <dbReference type="Proteomes" id="UP001595900"/>
    </source>
</evidence>
<accession>A0ABV8Q9S9</accession>
<evidence type="ECO:0000313" key="1">
    <source>
        <dbReference type="EMBL" id="MFC4245141.1"/>
    </source>
</evidence>
<proteinExistence type="predicted"/>
<dbReference type="Proteomes" id="UP001595900">
    <property type="component" value="Unassembled WGS sequence"/>
</dbReference>
<dbReference type="Gene3D" id="2.30.110.10">
    <property type="entry name" value="Electron Transport, Fmn-binding Protein, Chain A"/>
    <property type="match status" value="1"/>
</dbReference>
<dbReference type="RefSeq" id="WP_390231948.1">
    <property type="nucleotide sequence ID" value="NZ_JBHSCN010000021.1"/>
</dbReference>
<evidence type="ECO:0008006" key="3">
    <source>
        <dbReference type="Google" id="ProtNLM"/>
    </source>
</evidence>
<protein>
    <recommendedName>
        <fullName evidence="3">Nitroreductase family deazaflavin-dependent oxidoreductase</fullName>
    </recommendedName>
</protein>